<dbReference type="SUPFAM" id="SSF88946">
    <property type="entry name" value="Sigma2 domain of RNA polymerase sigma factors"/>
    <property type="match status" value="1"/>
</dbReference>
<evidence type="ECO:0000256" key="2">
    <source>
        <dbReference type="ARBA" id="ARBA00023015"/>
    </source>
</evidence>
<dbReference type="Pfam" id="PF08281">
    <property type="entry name" value="Sigma70_r4_2"/>
    <property type="match status" value="1"/>
</dbReference>
<dbReference type="OrthoDB" id="1160671at2"/>
<dbReference type="InterPro" id="IPR013324">
    <property type="entry name" value="RNA_pol_sigma_r3/r4-like"/>
</dbReference>
<reference evidence="8" key="1">
    <citation type="submission" date="2016-10" db="EMBL/GenBank/DDBJ databases">
        <authorList>
            <person name="Varghese N."/>
            <person name="Submissions S."/>
        </authorList>
    </citation>
    <scope>NUCLEOTIDE SEQUENCE [LARGE SCALE GENOMIC DNA]</scope>
    <source>
        <strain evidence="8">CGMCC 1.8704</strain>
    </source>
</reference>
<keyword evidence="2" id="KW-0805">Transcription regulation</keyword>
<organism evidence="7 8">
    <name type="scientific">Flavobacterium sinopsychrotolerans</name>
    <dbReference type="NCBI Taxonomy" id="604089"/>
    <lineage>
        <taxon>Bacteria</taxon>
        <taxon>Pseudomonadati</taxon>
        <taxon>Bacteroidota</taxon>
        <taxon>Flavobacteriia</taxon>
        <taxon>Flavobacteriales</taxon>
        <taxon>Flavobacteriaceae</taxon>
        <taxon>Flavobacterium</taxon>
    </lineage>
</organism>
<evidence type="ECO:0000256" key="1">
    <source>
        <dbReference type="ARBA" id="ARBA00010641"/>
    </source>
</evidence>
<dbReference type="Gene3D" id="1.10.10.10">
    <property type="entry name" value="Winged helix-like DNA-binding domain superfamily/Winged helix DNA-binding domain"/>
    <property type="match status" value="1"/>
</dbReference>
<dbReference type="GO" id="GO:0006352">
    <property type="term" value="P:DNA-templated transcription initiation"/>
    <property type="evidence" value="ECO:0007669"/>
    <property type="project" value="InterPro"/>
</dbReference>
<dbReference type="InterPro" id="IPR013249">
    <property type="entry name" value="RNA_pol_sigma70_r4_t2"/>
</dbReference>
<dbReference type="GO" id="GO:0016987">
    <property type="term" value="F:sigma factor activity"/>
    <property type="evidence" value="ECO:0007669"/>
    <property type="project" value="UniProtKB-KW"/>
</dbReference>
<protein>
    <submittedName>
        <fullName evidence="7">RNA polymerase sigma-70 factor, ECF subfamily</fullName>
    </submittedName>
</protein>
<dbReference type="CDD" id="cd06171">
    <property type="entry name" value="Sigma70_r4"/>
    <property type="match status" value="1"/>
</dbReference>
<keyword evidence="4" id="KW-0804">Transcription</keyword>
<sequence>MSLTNYNIEELILLCRQKNQKAQCEVYNRYAKAMYNVSFRIVKDVHFAEDVMQEGFLKAFTKINDYKQEVAFGAWLKRIVVNCSIDFYKKNNQFKPEDFDATLYKIEEKESAITEITNFNELKVKQILEVINSLKYNYRMVLTLFFIEGYDQEEISEILNISYANCRTTLSRAKDCLRKKLEEI</sequence>
<keyword evidence="3" id="KW-0731">Sigma factor</keyword>
<dbReference type="PANTHER" id="PTHR43133:SF51">
    <property type="entry name" value="RNA POLYMERASE SIGMA FACTOR"/>
    <property type="match status" value="1"/>
</dbReference>
<dbReference type="Gene3D" id="1.10.1740.10">
    <property type="match status" value="1"/>
</dbReference>
<dbReference type="EMBL" id="FODN01000003">
    <property type="protein sequence ID" value="SEO16183.1"/>
    <property type="molecule type" value="Genomic_DNA"/>
</dbReference>
<dbReference type="InterPro" id="IPR014284">
    <property type="entry name" value="RNA_pol_sigma-70_dom"/>
</dbReference>
<evidence type="ECO:0000313" key="8">
    <source>
        <dbReference type="Proteomes" id="UP000198657"/>
    </source>
</evidence>
<accession>A0A1H8MFT5</accession>
<feature type="domain" description="RNA polymerase sigma-70 region 2" evidence="5">
    <location>
        <begin position="27"/>
        <end position="92"/>
    </location>
</feature>
<evidence type="ECO:0000313" key="7">
    <source>
        <dbReference type="EMBL" id="SEO16183.1"/>
    </source>
</evidence>
<evidence type="ECO:0000259" key="6">
    <source>
        <dbReference type="Pfam" id="PF08281"/>
    </source>
</evidence>
<comment type="similarity">
    <text evidence="1">Belongs to the sigma-70 factor family. ECF subfamily.</text>
</comment>
<dbReference type="AlphaFoldDB" id="A0A1H8MFT5"/>
<evidence type="ECO:0000256" key="3">
    <source>
        <dbReference type="ARBA" id="ARBA00023082"/>
    </source>
</evidence>
<dbReference type="RefSeq" id="WP_091170067.1">
    <property type="nucleotide sequence ID" value="NZ_CBCSFM010000005.1"/>
</dbReference>
<dbReference type="InterPro" id="IPR039425">
    <property type="entry name" value="RNA_pol_sigma-70-like"/>
</dbReference>
<keyword evidence="8" id="KW-1185">Reference proteome</keyword>
<dbReference type="InterPro" id="IPR036388">
    <property type="entry name" value="WH-like_DNA-bd_sf"/>
</dbReference>
<name>A0A1H8MFT5_9FLAO</name>
<dbReference type="SUPFAM" id="SSF88659">
    <property type="entry name" value="Sigma3 and sigma4 domains of RNA polymerase sigma factors"/>
    <property type="match status" value="1"/>
</dbReference>
<dbReference type="GO" id="GO:0003677">
    <property type="term" value="F:DNA binding"/>
    <property type="evidence" value="ECO:0007669"/>
    <property type="project" value="InterPro"/>
</dbReference>
<dbReference type="InterPro" id="IPR007627">
    <property type="entry name" value="RNA_pol_sigma70_r2"/>
</dbReference>
<dbReference type="STRING" id="604089.SAMN04487942_1971"/>
<dbReference type="Pfam" id="PF04542">
    <property type="entry name" value="Sigma70_r2"/>
    <property type="match status" value="1"/>
</dbReference>
<proteinExistence type="inferred from homology"/>
<feature type="domain" description="RNA polymerase sigma factor 70 region 4 type 2" evidence="6">
    <location>
        <begin position="126"/>
        <end position="177"/>
    </location>
</feature>
<dbReference type="PANTHER" id="PTHR43133">
    <property type="entry name" value="RNA POLYMERASE ECF-TYPE SIGMA FACTO"/>
    <property type="match status" value="1"/>
</dbReference>
<gene>
    <name evidence="7" type="ORF">SAMN04487942_1971</name>
</gene>
<evidence type="ECO:0000259" key="5">
    <source>
        <dbReference type="Pfam" id="PF04542"/>
    </source>
</evidence>
<evidence type="ECO:0000256" key="4">
    <source>
        <dbReference type="ARBA" id="ARBA00023163"/>
    </source>
</evidence>
<dbReference type="InterPro" id="IPR013325">
    <property type="entry name" value="RNA_pol_sigma_r2"/>
</dbReference>
<dbReference type="NCBIfam" id="TIGR02937">
    <property type="entry name" value="sigma70-ECF"/>
    <property type="match status" value="1"/>
</dbReference>
<dbReference type="Proteomes" id="UP000198657">
    <property type="component" value="Unassembled WGS sequence"/>
</dbReference>